<keyword evidence="3" id="KW-1185">Reference proteome</keyword>
<name>A0ABR1QA53_9PEZI</name>
<evidence type="ECO:0000313" key="2">
    <source>
        <dbReference type="EMBL" id="KAK7949288.1"/>
    </source>
</evidence>
<gene>
    <name evidence="2" type="ORF">PG986_010174</name>
</gene>
<proteinExistence type="predicted"/>
<feature type="region of interest" description="Disordered" evidence="1">
    <location>
        <begin position="1"/>
        <end position="75"/>
    </location>
</feature>
<sequence length="212" mass="24138">MPRNGSTRTSGLSTNQAPVAIKREDSDSYRPVRTIKQEADEEKKPLRDMDSQASNSNNVVVKQEEPQNTKKHAHLHTRTPARFHWEEATIAAKDKVRELDIVELQPNQVGRIMEAGKLTGIYHTDWVRTVESFIIYDGLDVLARVQDLDMENAVYEIAALYIGRKLKWSHPHDHDLDVSSVPMTGEHAGSYAVKMSPMMDEPPKKQRKARKN</sequence>
<feature type="compositionally biased region" description="Polar residues" evidence="1">
    <location>
        <begin position="1"/>
        <end position="17"/>
    </location>
</feature>
<feature type="compositionally biased region" description="Polar residues" evidence="1">
    <location>
        <begin position="51"/>
        <end position="60"/>
    </location>
</feature>
<evidence type="ECO:0000256" key="1">
    <source>
        <dbReference type="SAM" id="MobiDB-lite"/>
    </source>
</evidence>
<feature type="compositionally biased region" description="Basic and acidic residues" evidence="1">
    <location>
        <begin position="21"/>
        <end position="50"/>
    </location>
</feature>
<protein>
    <submittedName>
        <fullName evidence="2">Uncharacterized protein</fullName>
    </submittedName>
</protein>
<comment type="caution">
    <text evidence="2">The sequence shown here is derived from an EMBL/GenBank/DDBJ whole genome shotgun (WGS) entry which is preliminary data.</text>
</comment>
<accession>A0ABR1QA53</accession>
<dbReference type="Proteomes" id="UP001391051">
    <property type="component" value="Unassembled WGS sequence"/>
</dbReference>
<dbReference type="RefSeq" id="XP_066698794.1">
    <property type="nucleotide sequence ID" value="XM_066846396.1"/>
</dbReference>
<organism evidence="2 3">
    <name type="scientific">Apiospora aurea</name>
    <dbReference type="NCBI Taxonomy" id="335848"/>
    <lineage>
        <taxon>Eukaryota</taxon>
        <taxon>Fungi</taxon>
        <taxon>Dikarya</taxon>
        <taxon>Ascomycota</taxon>
        <taxon>Pezizomycotina</taxon>
        <taxon>Sordariomycetes</taxon>
        <taxon>Xylariomycetidae</taxon>
        <taxon>Amphisphaeriales</taxon>
        <taxon>Apiosporaceae</taxon>
        <taxon>Apiospora</taxon>
    </lineage>
</organism>
<reference evidence="2 3" key="1">
    <citation type="submission" date="2023-01" db="EMBL/GenBank/DDBJ databases">
        <title>Analysis of 21 Apiospora genomes using comparative genomics revels a genus with tremendous synthesis potential of carbohydrate active enzymes and secondary metabolites.</title>
        <authorList>
            <person name="Sorensen T."/>
        </authorList>
    </citation>
    <scope>NUCLEOTIDE SEQUENCE [LARGE SCALE GENOMIC DNA]</scope>
    <source>
        <strain evidence="2 3">CBS 24483</strain>
    </source>
</reference>
<evidence type="ECO:0000313" key="3">
    <source>
        <dbReference type="Proteomes" id="UP001391051"/>
    </source>
</evidence>
<dbReference type="GeneID" id="92079458"/>
<dbReference type="EMBL" id="JAQQWE010000006">
    <property type="protein sequence ID" value="KAK7949288.1"/>
    <property type="molecule type" value="Genomic_DNA"/>
</dbReference>